<dbReference type="Proteomes" id="UP001339911">
    <property type="component" value="Unassembled WGS sequence"/>
</dbReference>
<dbReference type="EMBL" id="JAZGQL010000010">
    <property type="protein sequence ID" value="MEE6308347.1"/>
    <property type="molecule type" value="Genomic_DNA"/>
</dbReference>
<evidence type="ECO:0000313" key="2">
    <source>
        <dbReference type="Proteomes" id="UP001339911"/>
    </source>
</evidence>
<protein>
    <recommendedName>
        <fullName evidence="3">SMI1/KNR4 family protein</fullName>
    </recommendedName>
</protein>
<keyword evidence="2" id="KW-1185">Reference proteome</keyword>
<gene>
    <name evidence="1" type="ORF">V1634_16075</name>
</gene>
<proteinExistence type="predicted"/>
<sequence>MGTGSSGAVRPASGRGGALARIAAKVDLLRRVEAAHGFGVVIEEPANALEPIPEAPDGLVEVFSLFHRLEGSYFRFVQPPEIDSAAAWAGRELCATDDLMGYPLTIGYEIRDIPVDLVAERNLGPPIRLDVETGSVYFIDTDEYIYYVKGMPGEIEVEEFAPDVVTFFDECVLGAGYPEFVREMCGPAALDHRVRRGRFKGQYTDTWRRLLTAAGLAS</sequence>
<dbReference type="RefSeq" id="WP_331208635.1">
    <property type="nucleotide sequence ID" value="NZ_JAZGQL010000010.1"/>
</dbReference>
<accession>A0ABU7SEH1</accession>
<reference evidence="1 2" key="1">
    <citation type="submission" date="2024-01" db="EMBL/GenBank/DDBJ databases">
        <title>Genome insights into Plantactinospora veratri sp. nov.</title>
        <authorList>
            <person name="Wang L."/>
        </authorList>
    </citation>
    <scope>NUCLEOTIDE SEQUENCE [LARGE SCALE GENOMIC DNA]</scope>
    <source>
        <strain evidence="1 2">NEAU-FHS4</strain>
    </source>
</reference>
<organism evidence="1 2">
    <name type="scientific">Plantactinospora veratri</name>
    <dbReference type="NCBI Taxonomy" id="1436122"/>
    <lineage>
        <taxon>Bacteria</taxon>
        <taxon>Bacillati</taxon>
        <taxon>Actinomycetota</taxon>
        <taxon>Actinomycetes</taxon>
        <taxon>Micromonosporales</taxon>
        <taxon>Micromonosporaceae</taxon>
        <taxon>Plantactinospora</taxon>
    </lineage>
</organism>
<name>A0ABU7SEH1_9ACTN</name>
<evidence type="ECO:0008006" key="3">
    <source>
        <dbReference type="Google" id="ProtNLM"/>
    </source>
</evidence>
<evidence type="ECO:0000313" key="1">
    <source>
        <dbReference type="EMBL" id="MEE6308347.1"/>
    </source>
</evidence>
<comment type="caution">
    <text evidence="1">The sequence shown here is derived from an EMBL/GenBank/DDBJ whole genome shotgun (WGS) entry which is preliminary data.</text>
</comment>